<reference evidence="3" key="1">
    <citation type="submission" date="2017-01" db="EMBL/GenBank/DDBJ databases">
        <authorList>
            <person name="Brunel B."/>
        </authorList>
    </citation>
    <scope>NUCLEOTIDE SEQUENCE [LARGE SCALE GENOMIC DNA]</scope>
</reference>
<dbReference type="RefSeq" id="WP_143744600.1">
    <property type="nucleotide sequence ID" value="NZ_FTPD01000022.1"/>
</dbReference>
<evidence type="ECO:0000313" key="2">
    <source>
        <dbReference type="EMBL" id="SIT56550.1"/>
    </source>
</evidence>
<dbReference type="EMBL" id="FTPD01000022">
    <property type="protein sequence ID" value="SIT56550.1"/>
    <property type="molecule type" value="Genomic_DNA"/>
</dbReference>
<proteinExistence type="predicted"/>
<gene>
    <name evidence="2" type="ORF">BQ8794_290160</name>
</gene>
<protein>
    <submittedName>
        <fullName evidence="2">Uncharacterized protein</fullName>
    </submittedName>
</protein>
<keyword evidence="1" id="KW-0732">Signal</keyword>
<dbReference type="Proteomes" id="UP000188388">
    <property type="component" value="Unassembled WGS sequence"/>
</dbReference>
<sequence length="102" mass="11065">MKTIKHIRTASISIAALALAVTSLGSTNAQAGSEAFDAGYQMAAFLLCPSVYKYSDMKNFNKYDKTSEYKRGFAALRAALKGPRPSKVCFDAARASGWFNAR</sequence>
<dbReference type="STRING" id="1631249.BQ8794_290160"/>
<dbReference type="AlphaFoldDB" id="A0A1R3VDS7"/>
<evidence type="ECO:0000256" key="1">
    <source>
        <dbReference type="SAM" id="SignalP"/>
    </source>
</evidence>
<keyword evidence="3" id="KW-1185">Reference proteome</keyword>
<feature type="chain" id="PRO_5010229136" evidence="1">
    <location>
        <begin position="32"/>
        <end position="102"/>
    </location>
</feature>
<accession>A0A1R3VDS7</accession>
<evidence type="ECO:0000313" key="3">
    <source>
        <dbReference type="Proteomes" id="UP000188388"/>
    </source>
</evidence>
<feature type="signal peptide" evidence="1">
    <location>
        <begin position="1"/>
        <end position="31"/>
    </location>
</feature>
<name>A0A1R3VDS7_9HYPH</name>
<organism evidence="2 3">
    <name type="scientific">Mesorhizobium prunaredense</name>
    <dbReference type="NCBI Taxonomy" id="1631249"/>
    <lineage>
        <taxon>Bacteria</taxon>
        <taxon>Pseudomonadati</taxon>
        <taxon>Pseudomonadota</taxon>
        <taxon>Alphaproteobacteria</taxon>
        <taxon>Hyphomicrobiales</taxon>
        <taxon>Phyllobacteriaceae</taxon>
        <taxon>Mesorhizobium</taxon>
    </lineage>
</organism>